<dbReference type="InParanoid" id="A0A1V9XCG9"/>
<name>A0A1V9XCG9_9ACAR</name>
<comment type="caution">
    <text evidence="2">The sequence shown here is derived from an EMBL/GenBank/DDBJ whole genome shotgun (WGS) entry which is preliminary data.</text>
</comment>
<proteinExistence type="predicted"/>
<gene>
    <name evidence="2" type="ORF">BIW11_04004</name>
</gene>
<organism evidence="2 3">
    <name type="scientific">Tropilaelaps mercedesae</name>
    <dbReference type="NCBI Taxonomy" id="418985"/>
    <lineage>
        <taxon>Eukaryota</taxon>
        <taxon>Metazoa</taxon>
        <taxon>Ecdysozoa</taxon>
        <taxon>Arthropoda</taxon>
        <taxon>Chelicerata</taxon>
        <taxon>Arachnida</taxon>
        <taxon>Acari</taxon>
        <taxon>Parasitiformes</taxon>
        <taxon>Mesostigmata</taxon>
        <taxon>Gamasina</taxon>
        <taxon>Dermanyssoidea</taxon>
        <taxon>Laelapidae</taxon>
        <taxon>Tropilaelaps</taxon>
    </lineage>
</organism>
<feature type="compositionally biased region" description="Polar residues" evidence="1">
    <location>
        <begin position="138"/>
        <end position="152"/>
    </location>
</feature>
<feature type="compositionally biased region" description="Basic and acidic residues" evidence="1">
    <location>
        <begin position="1"/>
        <end position="12"/>
    </location>
</feature>
<evidence type="ECO:0000313" key="2">
    <source>
        <dbReference type="EMBL" id="OQR71265.1"/>
    </source>
</evidence>
<evidence type="ECO:0000256" key="1">
    <source>
        <dbReference type="SAM" id="MobiDB-lite"/>
    </source>
</evidence>
<reference evidence="2 3" key="1">
    <citation type="journal article" date="2017" name="Gigascience">
        <title>Draft genome of the honey bee ectoparasitic mite, Tropilaelaps mercedesae, is shaped by the parasitic life history.</title>
        <authorList>
            <person name="Dong X."/>
            <person name="Armstrong S.D."/>
            <person name="Xia D."/>
            <person name="Makepeace B.L."/>
            <person name="Darby A.C."/>
            <person name="Kadowaki T."/>
        </authorList>
    </citation>
    <scope>NUCLEOTIDE SEQUENCE [LARGE SCALE GENOMIC DNA]</scope>
    <source>
        <strain evidence="2">Wuxi-XJTLU</strain>
    </source>
</reference>
<feature type="compositionally biased region" description="Polar residues" evidence="1">
    <location>
        <begin position="42"/>
        <end position="54"/>
    </location>
</feature>
<feature type="compositionally biased region" description="Polar residues" evidence="1">
    <location>
        <begin position="98"/>
        <end position="130"/>
    </location>
</feature>
<accession>A0A1V9XCG9</accession>
<evidence type="ECO:0000313" key="3">
    <source>
        <dbReference type="Proteomes" id="UP000192247"/>
    </source>
</evidence>
<feature type="region of interest" description="Disordered" evidence="1">
    <location>
        <begin position="248"/>
        <end position="279"/>
    </location>
</feature>
<dbReference type="EMBL" id="MNPL01015046">
    <property type="protein sequence ID" value="OQR71265.1"/>
    <property type="molecule type" value="Genomic_DNA"/>
</dbReference>
<sequence>MTKLSQELDQHCDLQSPGGQPDPIYITSVKTSQLHDVACKSPLSTQSTQSQATPRTPHRDQHLRGGTPASTAGGTVTHQSRTSTDYFDFSTTNLNNSGSVLHSSQASHQPLQGVPSLTSSPRSGRRSYTSSEKRVCLPQNSCTSTQDLQENTDPLIKQQRGGPRVPSGRLQESIASGIGENSGGTSERQWPVDSLGRSTSSCSETCVGPYTSTHGGSYGSLRSERAERITGAISARCTSQYSVMATEIDSRGGSRQHVPTDQVTPQPMAPLQPQGLSRNSLRDSKRLQALDQNLPAREVITSAFETLDYPALNRDPHSPSVTRTTATSLSVPDLINVTYGSLRSVPICM</sequence>
<keyword evidence="3" id="KW-1185">Reference proteome</keyword>
<feature type="region of interest" description="Disordered" evidence="1">
    <location>
        <begin position="98"/>
        <end position="196"/>
    </location>
</feature>
<dbReference type="AlphaFoldDB" id="A0A1V9XCG9"/>
<dbReference type="Proteomes" id="UP000192247">
    <property type="component" value="Unassembled WGS sequence"/>
</dbReference>
<protein>
    <submittedName>
        <fullName evidence="2">MAGUK p55 subfamily member 5-like</fullName>
    </submittedName>
</protein>
<feature type="region of interest" description="Disordered" evidence="1">
    <location>
        <begin position="1"/>
        <end position="25"/>
    </location>
</feature>
<feature type="region of interest" description="Disordered" evidence="1">
    <location>
        <begin position="40"/>
        <end position="81"/>
    </location>
</feature>
<feature type="compositionally biased region" description="Polar residues" evidence="1">
    <location>
        <begin position="68"/>
        <end position="81"/>
    </location>
</feature>